<dbReference type="PROSITE" id="PS50109">
    <property type="entry name" value="HIS_KIN"/>
    <property type="match status" value="1"/>
</dbReference>
<evidence type="ECO:0000256" key="6">
    <source>
        <dbReference type="ARBA" id="ARBA00022679"/>
    </source>
</evidence>
<keyword evidence="14" id="KW-1185">Reference proteome</keyword>
<dbReference type="InterPro" id="IPR047770">
    <property type="entry name" value="RegB"/>
</dbReference>
<evidence type="ECO:0000256" key="7">
    <source>
        <dbReference type="ARBA" id="ARBA00022741"/>
    </source>
</evidence>
<keyword evidence="5" id="KW-0597">Phosphoprotein</keyword>
<dbReference type="RefSeq" id="WP_247029892.1">
    <property type="nucleotide sequence ID" value="NZ_JALKCH010000008.1"/>
</dbReference>
<feature type="transmembrane region" description="Helical" evidence="11">
    <location>
        <begin position="82"/>
        <end position="115"/>
    </location>
</feature>
<keyword evidence="4" id="KW-1003">Cell membrane</keyword>
<dbReference type="SMART" id="SM00387">
    <property type="entry name" value="HATPase_c"/>
    <property type="match status" value="1"/>
</dbReference>
<dbReference type="InterPro" id="IPR050980">
    <property type="entry name" value="2C_sensor_his_kinase"/>
</dbReference>
<keyword evidence="11" id="KW-1133">Transmembrane helix</keyword>
<reference evidence="13 14" key="1">
    <citation type="submission" date="2022-04" db="EMBL/GenBank/DDBJ databases">
        <authorList>
            <person name="Grouzdev D.S."/>
            <person name="Pantiukh K.S."/>
            <person name="Krutkina M.S."/>
        </authorList>
    </citation>
    <scope>NUCLEOTIDE SEQUENCE [LARGE SCALE GENOMIC DNA]</scope>
    <source>
        <strain evidence="13 14">6x-1</strain>
    </source>
</reference>
<feature type="transmembrane region" description="Helical" evidence="11">
    <location>
        <begin position="165"/>
        <end position="187"/>
    </location>
</feature>
<feature type="region of interest" description="Disordered" evidence="10">
    <location>
        <begin position="448"/>
        <end position="471"/>
    </location>
</feature>
<dbReference type="InterPro" id="IPR036890">
    <property type="entry name" value="HATPase_C_sf"/>
</dbReference>
<dbReference type="InterPro" id="IPR003661">
    <property type="entry name" value="HisK_dim/P_dom"/>
</dbReference>
<accession>A0ABT0DDF8</accession>
<feature type="transmembrane region" description="Helical" evidence="11">
    <location>
        <begin position="33"/>
        <end position="62"/>
    </location>
</feature>
<evidence type="ECO:0000313" key="14">
    <source>
        <dbReference type="Proteomes" id="UP001203284"/>
    </source>
</evidence>
<comment type="catalytic activity">
    <reaction evidence="1">
        <text>ATP + protein L-histidine = ADP + protein N-phospho-L-histidine.</text>
        <dbReference type="EC" id="2.7.13.3"/>
    </reaction>
</comment>
<name>A0ABT0DDF8_9HYPH</name>
<gene>
    <name evidence="13" type="ORF">MWN34_13885</name>
</gene>
<protein>
    <recommendedName>
        <fullName evidence="3">histidine kinase</fullName>
        <ecNumber evidence="3">2.7.13.3</ecNumber>
    </recommendedName>
</protein>
<dbReference type="InterPro" id="IPR004358">
    <property type="entry name" value="Sig_transdc_His_kin-like_C"/>
</dbReference>
<evidence type="ECO:0000256" key="3">
    <source>
        <dbReference type="ARBA" id="ARBA00012438"/>
    </source>
</evidence>
<dbReference type="GO" id="GO:0016301">
    <property type="term" value="F:kinase activity"/>
    <property type="evidence" value="ECO:0007669"/>
    <property type="project" value="UniProtKB-KW"/>
</dbReference>
<dbReference type="CDD" id="cd00082">
    <property type="entry name" value="HisKA"/>
    <property type="match status" value="1"/>
</dbReference>
<keyword evidence="9" id="KW-0067">ATP-binding</keyword>
<proteinExistence type="predicted"/>
<keyword evidence="8 13" id="KW-0418">Kinase</keyword>
<evidence type="ECO:0000256" key="4">
    <source>
        <dbReference type="ARBA" id="ARBA00022475"/>
    </source>
</evidence>
<keyword evidence="11" id="KW-0812">Transmembrane</keyword>
<feature type="transmembrane region" description="Helical" evidence="11">
    <location>
        <begin position="127"/>
        <end position="145"/>
    </location>
</feature>
<dbReference type="PRINTS" id="PR00344">
    <property type="entry name" value="BCTRLSENSOR"/>
</dbReference>
<keyword evidence="7" id="KW-0547">Nucleotide-binding</keyword>
<dbReference type="Gene3D" id="1.10.287.130">
    <property type="match status" value="1"/>
</dbReference>
<evidence type="ECO:0000259" key="12">
    <source>
        <dbReference type="PROSITE" id="PS50109"/>
    </source>
</evidence>
<feature type="domain" description="Histidine kinase" evidence="12">
    <location>
        <begin position="222"/>
        <end position="442"/>
    </location>
</feature>
<dbReference type="Pfam" id="PF02518">
    <property type="entry name" value="HATPase_c"/>
    <property type="match status" value="1"/>
</dbReference>
<organism evidence="13 14">
    <name type="scientific">Ancylobacter crimeensis</name>
    <dbReference type="NCBI Taxonomy" id="2579147"/>
    <lineage>
        <taxon>Bacteria</taxon>
        <taxon>Pseudomonadati</taxon>
        <taxon>Pseudomonadota</taxon>
        <taxon>Alphaproteobacteria</taxon>
        <taxon>Hyphomicrobiales</taxon>
        <taxon>Xanthobacteraceae</taxon>
        <taxon>Ancylobacter</taxon>
    </lineage>
</organism>
<dbReference type="SUPFAM" id="SSF47384">
    <property type="entry name" value="Homodimeric domain of signal transducing histidine kinase"/>
    <property type="match status" value="1"/>
</dbReference>
<keyword evidence="11" id="KW-0472">Membrane</keyword>
<evidence type="ECO:0000256" key="9">
    <source>
        <dbReference type="ARBA" id="ARBA00022840"/>
    </source>
</evidence>
<evidence type="ECO:0000256" key="5">
    <source>
        <dbReference type="ARBA" id="ARBA00022553"/>
    </source>
</evidence>
<comment type="caution">
    <text evidence="13">The sequence shown here is derived from an EMBL/GenBank/DDBJ whole genome shotgun (WGS) entry which is preliminary data.</text>
</comment>
<evidence type="ECO:0000313" key="13">
    <source>
        <dbReference type="EMBL" id="MCK0198000.1"/>
    </source>
</evidence>
<comment type="subcellular location">
    <subcellularLocation>
        <location evidence="2">Cell membrane</location>
        <topology evidence="2">Multi-pass membrane protein</topology>
    </subcellularLocation>
</comment>
<dbReference type="NCBIfam" id="NF033792">
    <property type="entry name" value="ActS_PrrB_HisK"/>
    <property type="match status" value="1"/>
</dbReference>
<dbReference type="SMART" id="SM00388">
    <property type="entry name" value="HisKA"/>
    <property type="match status" value="1"/>
</dbReference>
<dbReference type="InterPro" id="IPR005467">
    <property type="entry name" value="His_kinase_dom"/>
</dbReference>
<sequence>MSFSLDHPIGERFFGLRLDTLIRLRWLAVSGQALAILTVQLVFGFSLPIGACLAVVALSAWLNLALRLRYAGARRLTDGEAAWLLAYDILQLSALLFLSGGLANPFALLFLAPVLISATALSPRTTILLGVLAAACAALVGVWQMPLPWAPPGSEAFTPPPVLPVLYLVGIWCALATSIAFIGMHAWRVAEETRELSEALAATELVLAREQHLSALDGLAAAAAHELGTPLATITVVVKEIARSLPGDSPMHEDIGLLKEQAERCRAILRRLTSLGSGDAPFDRMPISHLIEDVVSPHRNFGIGITVSRPSEGSEPVIARNPGLLYGLGNIVENAVNFAGNRVEIVATWSERDLTLRVSDDGPGFPAEQLDSIGAPYITSRGRQRWRKAGMEPDGENADDGLGLGVFIAKTLLERSGAELYFANRVAPAHGAEVTVRWPRDLIDISDRDPQWAGNDLDDAAEAGHAGADRG</sequence>
<dbReference type="Proteomes" id="UP001203284">
    <property type="component" value="Unassembled WGS sequence"/>
</dbReference>
<evidence type="ECO:0000256" key="2">
    <source>
        <dbReference type="ARBA" id="ARBA00004651"/>
    </source>
</evidence>
<dbReference type="Gene3D" id="3.30.565.10">
    <property type="entry name" value="Histidine kinase-like ATPase, C-terminal domain"/>
    <property type="match status" value="1"/>
</dbReference>
<evidence type="ECO:0000256" key="10">
    <source>
        <dbReference type="SAM" id="MobiDB-lite"/>
    </source>
</evidence>
<dbReference type="EMBL" id="JALKCH010000008">
    <property type="protein sequence ID" value="MCK0198000.1"/>
    <property type="molecule type" value="Genomic_DNA"/>
</dbReference>
<dbReference type="PANTHER" id="PTHR44936">
    <property type="entry name" value="SENSOR PROTEIN CREC"/>
    <property type="match status" value="1"/>
</dbReference>
<keyword evidence="6" id="KW-0808">Transferase</keyword>
<dbReference type="InterPro" id="IPR036097">
    <property type="entry name" value="HisK_dim/P_sf"/>
</dbReference>
<dbReference type="InterPro" id="IPR003594">
    <property type="entry name" value="HATPase_dom"/>
</dbReference>
<evidence type="ECO:0000256" key="11">
    <source>
        <dbReference type="SAM" id="Phobius"/>
    </source>
</evidence>
<dbReference type="EC" id="2.7.13.3" evidence="3"/>
<dbReference type="PANTHER" id="PTHR44936:SF10">
    <property type="entry name" value="SENSOR PROTEIN RSTB"/>
    <property type="match status" value="1"/>
</dbReference>
<dbReference type="SUPFAM" id="SSF55874">
    <property type="entry name" value="ATPase domain of HSP90 chaperone/DNA topoisomerase II/histidine kinase"/>
    <property type="match status" value="1"/>
</dbReference>
<evidence type="ECO:0000256" key="1">
    <source>
        <dbReference type="ARBA" id="ARBA00000085"/>
    </source>
</evidence>
<evidence type="ECO:0000256" key="8">
    <source>
        <dbReference type="ARBA" id="ARBA00022777"/>
    </source>
</evidence>
<dbReference type="Pfam" id="PF00512">
    <property type="entry name" value="HisKA"/>
    <property type="match status" value="1"/>
</dbReference>